<dbReference type="EMBL" id="WNJL01000023">
    <property type="protein sequence ID" value="NDU42065.1"/>
    <property type="molecule type" value="Genomic_DNA"/>
</dbReference>
<dbReference type="AlphaFoldDB" id="A0A845U9E6"/>
<evidence type="ECO:0000256" key="1">
    <source>
        <dbReference type="SAM" id="Phobius"/>
    </source>
</evidence>
<gene>
    <name evidence="2" type="ORF">GL267_05215</name>
</gene>
<proteinExistence type="predicted"/>
<protein>
    <submittedName>
        <fullName evidence="2">Uncharacterized protein</fullName>
    </submittedName>
</protein>
<dbReference type="RefSeq" id="WP_163097229.1">
    <property type="nucleotide sequence ID" value="NZ_CP127523.1"/>
</dbReference>
<sequence>MGILDEVDEAHDAHQTFSHVQSAIIGDLPRMGTMLKIGAVFGVIGVLGLMAGAPELLMPAACWTYARLQHPNIWAEHFWGPFLTWGVIYPIPWVIFMMLPDFLMSSTGGKGLPWGGWIGYGVSAVMFAAFSLIYWDLRNGRKVLMEAGGYAQSRVEEK</sequence>
<organism evidence="2">
    <name type="scientific">Acidithiobacillus ferrianus</name>
    <dbReference type="NCBI Taxonomy" id="2678518"/>
    <lineage>
        <taxon>Bacteria</taxon>
        <taxon>Pseudomonadati</taxon>
        <taxon>Pseudomonadota</taxon>
        <taxon>Acidithiobacillia</taxon>
        <taxon>Acidithiobacillales</taxon>
        <taxon>Acidithiobacillaceae</taxon>
        <taxon>Acidithiobacillus</taxon>
    </lineage>
</organism>
<reference evidence="2" key="1">
    <citation type="submission" date="2019-11" db="EMBL/GenBank/DDBJ databases">
        <title>Acidithiobacillus ferrianus sp. nov.: a facultatively anaerobic and extremely acidophilic chemolithoautotroph.</title>
        <authorList>
            <person name="Norris P.R."/>
            <person name="Falagan C."/>
            <person name="Moya-Beltran A."/>
            <person name="Castro M."/>
            <person name="Quatrini R."/>
            <person name="Johnson D.B."/>
        </authorList>
    </citation>
    <scope>NUCLEOTIDE SEQUENCE [LARGE SCALE GENOMIC DNA]</scope>
    <source>
        <strain evidence="2">MG</strain>
    </source>
</reference>
<feature type="transmembrane region" description="Helical" evidence="1">
    <location>
        <begin position="37"/>
        <end position="66"/>
    </location>
</feature>
<comment type="caution">
    <text evidence="2">The sequence shown here is derived from an EMBL/GenBank/DDBJ whole genome shotgun (WGS) entry which is preliminary data.</text>
</comment>
<accession>A0A845U9E6</accession>
<keyword evidence="1" id="KW-1133">Transmembrane helix</keyword>
<name>A0A845U9E6_9PROT</name>
<feature type="transmembrane region" description="Helical" evidence="1">
    <location>
        <begin position="78"/>
        <end position="97"/>
    </location>
</feature>
<keyword evidence="1" id="KW-0472">Membrane</keyword>
<evidence type="ECO:0000313" key="2">
    <source>
        <dbReference type="EMBL" id="NDU42065.1"/>
    </source>
</evidence>
<keyword evidence="1" id="KW-0812">Transmembrane</keyword>
<feature type="transmembrane region" description="Helical" evidence="1">
    <location>
        <begin position="117"/>
        <end position="135"/>
    </location>
</feature>